<reference evidence="1 2" key="1">
    <citation type="submission" date="2021-06" db="EMBL/GenBank/DDBJ databases">
        <authorList>
            <person name="Palmer J.M."/>
        </authorList>
    </citation>
    <scope>NUCLEOTIDE SEQUENCE [LARGE SCALE GENOMIC DNA]</scope>
    <source>
        <strain evidence="1 2">CL_MEX2019</strain>
        <tissue evidence="1">Muscle</tissue>
    </source>
</reference>
<accession>A0ABU7EUN5</accession>
<name>A0ABU7EUN5_9TELE</name>
<proteinExistence type="predicted"/>
<protein>
    <submittedName>
        <fullName evidence="1">Uncharacterized protein</fullName>
    </submittedName>
</protein>
<dbReference type="EMBL" id="JAHUTJ010067159">
    <property type="protein sequence ID" value="MED6290912.1"/>
    <property type="molecule type" value="Genomic_DNA"/>
</dbReference>
<comment type="caution">
    <text evidence="1">The sequence shown here is derived from an EMBL/GenBank/DDBJ whole genome shotgun (WGS) entry which is preliminary data.</text>
</comment>
<keyword evidence="2" id="KW-1185">Reference proteome</keyword>
<organism evidence="1 2">
    <name type="scientific">Characodon lateralis</name>
    <dbReference type="NCBI Taxonomy" id="208331"/>
    <lineage>
        <taxon>Eukaryota</taxon>
        <taxon>Metazoa</taxon>
        <taxon>Chordata</taxon>
        <taxon>Craniata</taxon>
        <taxon>Vertebrata</taxon>
        <taxon>Euteleostomi</taxon>
        <taxon>Actinopterygii</taxon>
        <taxon>Neopterygii</taxon>
        <taxon>Teleostei</taxon>
        <taxon>Neoteleostei</taxon>
        <taxon>Acanthomorphata</taxon>
        <taxon>Ovalentaria</taxon>
        <taxon>Atherinomorphae</taxon>
        <taxon>Cyprinodontiformes</taxon>
        <taxon>Goodeidae</taxon>
        <taxon>Characodon</taxon>
    </lineage>
</organism>
<sequence length="72" mass="8418">MDEMFVMNVPMTWSCWPPLAKTYSMRWGGSQLSVKRLERDSAPPSPRPWFLTGKGWLVLFRLEGSPCLKWRS</sequence>
<gene>
    <name evidence="1" type="ORF">CHARACLAT_018247</name>
</gene>
<evidence type="ECO:0000313" key="2">
    <source>
        <dbReference type="Proteomes" id="UP001352852"/>
    </source>
</evidence>
<evidence type="ECO:0000313" key="1">
    <source>
        <dbReference type="EMBL" id="MED6290912.1"/>
    </source>
</evidence>
<dbReference type="Proteomes" id="UP001352852">
    <property type="component" value="Unassembled WGS sequence"/>
</dbReference>